<name>A0A1W1IDL9_9LACT</name>
<reference evidence="3" key="1">
    <citation type="submission" date="2016-04" db="EMBL/GenBank/DDBJ databases">
        <authorList>
            <person name="Strepis N."/>
        </authorList>
    </citation>
    <scope>NUCLEOTIDE SEQUENCE [LARGE SCALE GENOMIC DNA]</scope>
</reference>
<keyword evidence="3" id="KW-1185">Reference proteome</keyword>
<dbReference type="PANTHER" id="PTHR34985">
    <property type="entry name" value="SLR0554 PROTEIN"/>
    <property type="match status" value="1"/>
</dbReference>
<feature type="domain" description="Virulence-associated protein E-like" evidence="1">
    <location>
        <begin position="482"/>
        <end position="704"/>
    </location>
</feature>
<accession>A0A1W1IDL9</accession>
<dbReference type="STRING" id="43064.SAMN04488086_10355"/>
<evidence type="ECO:0000313" key="3">
    <source>
        <dbReference type="Proteomes" id="UP000195985"/>
    </source>
</evidence>
<dbReference type="OrthoDB" id="9763644at2"/>
<proteinExistence type="predicted"/>
<evidence type="ECO:0000259" key="1">
    <source>
        <dbReference type="Pfam" id="PF05272"/>
    </source>
</evidence>
<sequence>MNKADEQQAASPPRLKHDKEINLAMASRKTATEWKNRTMIWSEFLQRLSEPTRTQETAAEYKSMPKSEKDAAKDVGGYVGGFLKGGRRKADAVQSRSLLTLDADHLTMDLWESVPLLFEHAAAIYSTHSHTPEKPRERLIIPLSRPVTPDEYEPIARKVAEIFGLNLFDDTTYQASRLMFWPSCPRDGEYIFEYQDENFLDPDTILAKYEDWTDISSWPTSERENAVKVHERKKAGDPAAKPGIIGAFCRVYDIATAIETFLQDVYEPTKRADRYSFIGGSTSGGLVLYDNQFAYSNHATDPTGGKLTNAFDLVRIHRFGDQDEGAKLGTPSTRLPSFLAMNEFVAADKNVSFELKRQALASADEDFAASLQDDTGARWIADLRTTKAGKVMNNIYNLTLILANDPEFKGLLGFNEFTGTIEKVRKPSWETVFLKDFSDRDASEIRTRVDTRYDCTFSSKNLDDAVVTEARRQAFNPVKDYIEKAEWDHIPRIGKLLMDYFGVPDEPPYTAEIMELFFAGAVSRIYKPGCKFDFVLTLIGTQGIGKSTFFRKLAPDFFTDSLTSLDSKDDIQIISDNWLIELGELAAAKRTDITKQKNFLSRTEDVYRKPYEKNNIRMKRHCVFVATTNEYRPLKDETGGRRWLYAISDKDNRTKSVFDGSLEAVIAQLWAEAVHLYKTRYKYGNWLDLTEEAQKIAREKQNEAKADDPMRDDIALYLEIQIPEDFYEWGAGEKSDYIQSRLRGEEGFYKKEYEELAPREKVTSREIMQELFNFQVGSTDMRSVSVSKKIGMIMNNSMPGWKSSTVRIPGFEKPIQGFKRVN</sequence>
<evidence type="ECO:0000313" key="2">
    <source>
        <dbReference type="EMBL" id="SLM50853.1"/>
    </source>
</evidence>
<dbReference type="AlphaFoldDB" id="A0A1W1IDL9"/>
<dbReference type="InterPro" id="IPR007936">
    <property type="entry name" value="VapE-like_dom"/>
</dbReference>
<dbReference type="Pfam" id="PF05272">
    <property type="entry name" value="VapE-like_dom"/>
    <property type="match status" value="1"/>
</dbReference>
<dbReference type="Proteomes" id="UP000195985">
    <property type="component" value="Unassembled WGS sequence"/>
</dbReference>
<gene>
    <name evidence="2" type="ORF">TPAS_525</name>
</gene>
<dbReference type="RefSeq" id="WP_086941725.1">
    <property type="nucleotide sequence ID" value="NZ_FONM01000003.1"/>
</dbReference>
<dbReference type="EMBL" id="FWEY01000001">
    <property type="protein sequence ID" value="SLM50853.1"/>
    <property type="molecule type" value="Genomic_DNA"/>
</dbReference>
<protein>
    <recommendedName>
        <fullName evidence="1">Virulence-associated protein E-like domain-containing protein</fullName>
    </recommendedName>
</protein>
<organism evidence="2 3">
    <name type="scientific">Trichococcus pasteurii</name>
    <dbReference type="NCBI Taxonomy" id="43064"/>
    <lineage>
        <taxon>Bacteria</taxon>
        <taxon>Bacillati</taxon>
        <taxon>Bacillota</taxon>
        <taxon>Bacilli</taxon>
        <taxon>Lactobacillales</taxon>
        <taxon>Carnobacteriaceae</taxon>
        <taxon>Trichococcus</taxon>
    </lineage>
</organism>
<dbReference type="PANTHER" id="PTHR34985:SF1">
    <property type="entry name" value="SLR0554 PROTEIN"/>
    <property type="match status" value="1"/>
</dbReference>